<evidence type="ECO:0000313" key="3">
    <source>
        <dbReference type="EMBL" id="QCS41307.1"/>
    </source>
</evidence>
<keyword evidence="1" id="KW-0479">Metal-binding</keyword>
<protein>
    <recommendedName>
        <fullName evidence="2">SWIM-type domain-containing protein</fullName>
    </recommendedName>
</protein>
<sequence>MGEITGRDEKIETEYEHREVKPVQTGLYYVWSDNEEETHIVSPIDEEDTFYTVQKEVVCNCDDYDGSCVHTAAVQEAIDRQDSIDGDDSITRADQRKAQYTLHKISEISESAIISEDEFR</sequence>
<feature type="domain" description="SWIM-type" evidence="2">
    <location>
        <begin position="51"/>
        <end position="79"/>
    </location>
</feature>
<accession>A0A4V1FYF6</accession>
<dbReference type="EMBL" id="CP040330">
    <property type="protein sequence ID" value="QCS41307.1"/>
    <property type="molecule type" value="Genomic_DNA"/>
</dbReference>
<organism evidence="3 4">
    <name type="scientific">Natrinema versiforme</name>
    <dbReference type="NCBI Taxonomy" id="88724"/>
    <lineage>
        <taxon>Archaea</taxon>
        <taxon>Methanobacteriati</taxon>
        <taxon>Methanobacteriota</taxon>
        <taxon>Stenosarchaea group</taxon>
        <taxon>Halobacteria</taxon>
        <taxon>Halobacteriales</taxon>
        <taxon>Natrialbaceae</taxon>
        <taxon>Natrinema</taxon>
    </lineage>
</organism>
<dbReference type="AlphaFoldDB" id="A0A4V1FYF6"/>
<evidence type="ECO:0000259" key="2">
    <source>
        <dbReference type="PROSITE" id="PS50966"/>
    </source>
</evidence>
<dbReference type="GO" id="GO:0008270">
    <property type="term" value="F:zinc ion binding"/>
    <property type="evidence" value="ECO:0007669"/>
    <property type="project" value="UniProtKB-KW"/>
</dbReference>
<dbReference type="KEGG" id="nvr:FEJ81_02685"/>
<dbReference type="PROSITE" id="PS50966">
    <property type="entry name" value="ZF_SWIM"/>
    <property type="match status" value="1"/>
</dbReference>
<keyword evidence="1" id="KW-0862">Zinc</keyword>
<dbReference type="GeneID" id="40264142"/>
<proteinExistence type="predicted"/>
<evidence type="ECO:0000256" key="1">
    <source>
        <dbReference type="PROSITE-ProRule" id="PRU00325"/>
    </source>
</evidence>
<name>A0A4V1FYF6_9EURY</name>
<reference evidence="4" key="1">
    <citation type="submission" date="2019-05" db="EMBL/GenBank/DDBJ databases">
        <title>Genome sequence and methylation pattern of the halophilic Archaeon Natrinema versiforme BOL5-4.</title>
        <authorList>
            <person name="DasSarma P."/>
            <person name="Anton B.P."/>
            <person name="DasSarma S.L."/>
            <person name="Martinez F.L."/>
            <person name="Guzman D."/>
            <person name="Roberts R.J."/>
            <person name="DasSarma S."/>
        </authorList>
    </citation>
    <scope>NUCLEOTIDE SEQUENCE [LARGE SCALE GENOMIC DNA]</scope>
    <source>
        <strain evidence="4">BOL5-4</strain>
    </source>
</reference>
<evidence type="ECO:0000313" key="4">
    <source>
        <dbReference type="Proteomes" id="UP000302218"/>
    </source>
</evidence>
<dbReference type="InterPro" id="IPR007527">
    <property type="entry name" value="Znf_SWIM"/>
</dbReference>
<dbReference type="Proteomes" id="UP000302218">
    <property type="component" value="Chromosome"/>
</dbReference>
<keyword evidence="1" id="KW-0863">Zinc-finger</keyword>
<dbReference type="RefSeq" id="WP_138243820.1">
    <property type="nucleotide sequence ID" value="NZ_CP040330.1"/>
</dbReference>
<dbReference type="OrthoDB" id="178844at2157"/>
<gene>
    <name evidence="3" type="ORF">FEJ81_02685</name>
</gene>